<dbReference type="InterPro" id="IPR019226">
    <property type="entry name" value="DUF2158"/>
</dbReference>
<accession>A0A437LXV4</accession>
<dbReference type="AlphaFoldDB" id="A0A437LXV4"/>
<evidence type="ECO:0000313" key="1">
    <source>
        <dbReference type="EMBL" id="RVT90207.1"/>
    </source>
</evidence>
<dbReference type="RefSeq" id="WP_127745457.1">
    <property type="nucleotide sequence ID" value="NZ_SACN01000003.1"/>
</dbReference>
<protein>
    <submittedName>
        <fullName evidence="1">DUF2158 domain-containing protein</fullName>
    </submittedName>
</protein>
<dbReference type="EMBL" id="SACN01000003">
    <property type="protein sequence ID" value="RVT90207.1"/>
    <property type="molecule type" value="Genomic_DNA"/>
</dbReference>
<keyword evidence="2" id="KW-1185">Reference proteome</keyword>
<name>A0A437LXV4_9SPHN</name>
<dbReference type="OrthoDB" id="7173769at2"/>
<evidence type="ECO:0000313" key="2">
    <source>
        <dbReference type="Proteomes" id="UP000282971"/>
    </source>
</evidence>
<organism evidence="1 2">
    <name type="scientific">Sphingomonas crocodyli</name>
    <dbReference type="NCBI Taxonomy" id="1979270"/>
    <lineage>
        <taxon>Bacteria</taxon>
        <taxon>Pseudomonadati</taxon>
        <taxon>Pseudomonadota</taxon>
        <taxon>Alphaproteobacteria</taxon>
        <taxon>Sphingomonadales</taxon>
        <taxon>Sphingomonadaceae</taxon>
        <taxon>Sphingomonas</taxon>
    </lineage>
</organism>
<sequence length="68" mass="7788">MVDFADGDWVRLKSGGPVMKVMDSQNRSEDGNEISTFWFVGNQKHCARFLVTDLVMSVPRRATLRLRD</sequence>
<proteinExistence type="predicted"/>
<reference evidence="1 2" key="1">
    <citation type="submission" date="2019-01" db="EMBL/GenBank/DDBJ databases">
        <authorList>
            <person name="Chen W.-M."/>
        </authorList>
    </citation>
    <scope>NUCLEOTIDE SEQUENCE [LARGE SCALE GENOMIC DNA]</scope>
    <source>
        <strain evidence="1 2">CCP-7</strain>
    </source>
</reference>
<dbReference type="Proteomes" id="UP000282971">
    <property type="component" value="Unassembled WGS sequence"/>
</dbReference>
<gene>
    <name evidence="1" type="ORF">EOD43_18085</name>
</gene>
<comment type="caution">
    <text evidence="1">The sequence shown here is derived from an EMBL/GenBank/DDBJ whole genome shotgun (WGS) entry which is preliminary data.</text>
</comment>
<dbReference type="Pfam" id="PF09926">
    <property type="entry name" value="DUF2158"/>
    <property type="match status" value="1"/>
</dbReference>